<dbReference type="InterPro" id="IPR037813">
    <property type="entry name" value="TAF2"/>
</dbReference>
<dbReference type="Gene3D" id="1.10.390.10">
    <property type="entry name" value="Neutral Protease Domain 2"/>
    <property type="match status" value="1"/>
</dbReference>
<accession>A0A6A4MDD6</accession>
<proteinExistence type="inferred from homology"/>
<evidence type="ECO:0000256" key="5">
    <source>
        <dbReference type="ARBA" id="ARBA00023163"/>
    </source>
</evidence>
<gene>
    <name evidence="11" type="ORF">C3L33_00957</name>
</gene>
<evidence type="ECO:0000256" key="2">
    <source>
        <dbReference type="ARBA" id="ARBA00010937"/>
    </source>
</evidence>
<dbReference type="GO" id="GO:0003682">
    <property type="term" value="F:chromatin binding"/>
    <property type="evidence" value="ECO:0007669"/>
    <property type="project" value="TreeGrafter"/>
</dbReference>
<feature type="region of interest" description="Disordered" evidence="7">
    <location>
        <begin position="1514"/>
        <end position="1562"/>
    </location>
</feature>
<feature type="non-terminal residue" evidence="11">
    <location>
        <position position="1"/>
    </location>
</feature>
<evidence type="ECO:0000259" key="10">
    <source>
        <dbReference type="Pfam" id="PF25577"/>
    </source>
</evidence>
<evidence type="ECO:0000256" key="3">
    <source>
        <dbReference type="ARBA" id="ARBA00017363"/>
    </source>
</evidence>
<keyword evidence="5" id="KW-0804">Transcription</keyword>
<comment type="similarity">
    <text evidence="2">Belongs to the TAF2 family.</text>
</comment>
<reference evidence="11 12" key="1">
    <citation type="journal article" date="2019" name="Genome Biol. Evol.">
        <title>The Rhododendron genome and chromosomal organization provide insight into shared whole-genome duplications across the heath family (Ericaceae).</title>
        <authorList>
            <person name="Soza V.L."/>
            <person name="Lindsley D."/>
            <person name="Waalkes A."/>
            <person name="Ramage E."/>
            <person name="Patwardhan R.P."/>
            <person name="Burton J.N."/>
            <person name="Adey A."/>
            <person name="Kumar A."/>
            <person name="Qiu R."/>
            <person name="Shendure J."/>
            <person name="Hall B."/>
        </authorList>
    </citation>
    <scope>NUCLEOTIDE SEQUENCE [LARGE SCALE GENOMIC DNA]</scope>
    <source>
        <strain evidence="11">RSF 1966-606</strain>
    </source>
</reference>
<dbReference type="PANTHER" id="PTHR15137">
    <property type="entry name" value="TRANSCRIPTION INITIATION FACTOR TFIID"/>
    <property type="match status" value="1"/>
</dbReference>
<keyword evidence="6" id="KW-0539">Nucleus</keyword>
<evidence type="ECO:0000259" key="8">
    <source>
        <dbReference type="Pfam" id="PF01433"/>
    </source>
</evidence>
<sequence>MNRSRVTTRSSLKLVATKLASTEGSATRVCGYLDLGFRSNDMAVPLWQPETMPVDYTELEIVVPDNGVVGLHADNLAIERVTVDGEPALFEVFPHYQALDSENRWCGVSSATSAADAAGSVYLSSLERELVPNLLIMCSKSIKSVSEEQGQQNSESGLHSPEEPDQNVKLVRVDYWVEKADTGIHFGDNILHTDNQIRRARCWFPCLDDSSQRCCYDLEYTVANNFVAVSNGKLLYQVLSKDGLCKTYVYGLNVPVAARWISLAVAPFEVFPDCYSGLLSYMCLPAYLSKLRHTVGFFHSAFSHYEEYLSASFPFGSYTQVFIFPEMTISSTSSGASLTILSTQVLYDEKVIDQGVACIVQGAGLLGRAAGLGCWELAGLAGWPGWAAELKITIMAGGTDGGGRQPMTPYPSSTVHLLPCTAKHWTLMSMTPAPECLDGEQPRVDSRTGTQSMRALLRACLETHTHCYKPIIETRIKLAFALARQWFGVYITPEEPNDEWLLDGLAEFLSDSFIKRFLGNNEARYRRFKANCAVCRADDSGATALSYSASSKDLYGTQCIGLFGKIRSWKSVAVLQMLEKQMGPESFRKVSVGFSLRYVHAWLSCTKGVSRRKILQTIVLRAQDTTRPLRTLSTKEFRHYANKIGNLERPFLKEFFPRWVGSCGCPVLRMGYSYSKRKNMVELAVMRGCTATSDSIATVANGNHDSENKEGAVGCPGMMSIRVHELDGMYDHPILPMAGEPWQLLEIQCHSKLAAKRFQKPKKGSKPDGSDDNGDAVSTLDMRPNADSPLLWLRADPEMEYLAEINFNQPVQMWNLRSTILENDVAGHLCSVLKMEVLINQLEKDKDVVAQAQAISMLEAMPQLSFSVVNALNNFLTDAQVFWRVRIEAAFALAHTATEETDWAGLLHLVKFYKSRRFDANIGLPKPNDFHDFPEYFVLEAIPNAIAMIRSADQKSPREAVEFVLQLLKYNDNNGNPYSDVFWVGALVQSIGELEFGPQSIPYLSSLLKRIDRLLQFDRLIPSYNGTLMISCIRTLTQVALKLSEFVPLDRMFELIKPFRDSKTMWKVRIEASKALIDLEFYRNGINAALTLFIKYLEEETSLRGQAKLGVHVTRLCQIRSGSDLVDDVKSETLVSLLRLLESSMAFNNVVLRHYLFCILQVLAGSPRNLVEKVAGGQSVAGECREALGRHHWRPPTLYGVPRDETLLLGAETFSELKKMFAFFIVNQSKSPEHPIDATHLFPLESTGEIANPSHLEPTWEIANPLLMEPIGVIPNTLHMEPTCEILNPSHVEPTVDIPTVEPTIDIPTVDLSNPSQPDPVVNILNQSQQDPAVDILKLPHPEPPLHSPNLSHDGLVIPEVSKGADTVSNSRERGKPVVKIRVKHSAASSKAEDVDNATVEKSLGGPSSSVSVDAPQRNFADAVSTSYQNFEEVNSCHDRESRMTASIGSAKLASEGDELGKELQCTADSSKVSSPNIEKDDGGAKMQKYASLQTLFVAKHDLASVSLVMAETYSQGKEKQKKKKKKDKEKKRKRDDPEYLERKRLKKERKQKEKEMAKASSLVELQSTEGKLQTNLVTASEMQRKESEIETGLMMASRETKSSTVELQLKQGEGQLKQGEGGVTKVIIKRMDSRCDPSEATSSSHKFRIKIKNRTLDNKSQGM</sequence>
<dbReference type="GO" id="GO:0006367">
    <property type="term" value="P:transcription initiation at RNA polymerase II promoter"/>
    <property type="evidence" value="ECO:0007669"/>
    <property type="project" value="TreeGrafter"/>
</dbReference>
<dbReference type="InterPro" id="IPR027268">
    <property type="entry name" value="Peptidase_M4/M1_CTD_sf"/>
</dbReference>
<evidence type="ECO:0000256" key="1">
    <source>
        <dbReference type="ARBA" id="ARBA00004123"/>
    </source>
</evidence>
<evidence type="ECO:0000313" key="12">
    <source>
        <dbReference type="Proteomes" id="UP000428333"/>
    </source>
</evidence>
<evidence type="ECO:0000259" key="9">
    <source>
        <dbReference type="Pfam" id="PF25316"/>
    </source>
</evidence>
<feature type="region of interest" description="Disordered" evidence="7">
    <location>
        <begin position="1384"/>
        <end position="1414"/>
    </location>
</feature>
<dbReference type="InterPro" id="IPR057345">
    <property type="entry name" value="Ig-like_TAF2"/>
</dbReference>
<dbReference type="InterPro" id="IPR042097">
    <property type="entry name" value="Aminopeptidase_N-like_N_sf"/>
</dbReference>
<comment type="subcellular location">
    <subcellularLocation>
        <location evidence="1">Nucleus</location>
    </subcellularLocation>
</comment>
<dbReference type="SUPFAM" id="SSF55486">
    <property type="entry name" value="Metalloproteases ('zincins'), catalytic domain"/>
    <property type="match status" value="1"/>
</dbReference>
<dbReference type="Gene3D" id="2.60.40.1730">
    <property type="entry name" value="tricorn interacting facor f3 domain"/>
    <property type="match status" value="1"/>
</dbReference>
<feature type="region of interest" description="Disordered" evidence="7">
    <location>
        <begin position="758"/>
        <end position="782"/>
    </location>
</feature>
<dbReference type="GO" id="GO:0005669">
    <property type="term" value="C:transcription factor TFIID complex"/>
    <property type="evidence" value="ECO:0007669"/>
    <property type="project" value="InterPro"/>
</dbReference>
<feature type="compositionally biased region" description="Basic residues" evidence="7">
    <location>
        <begin position="1520"/>
        <end position="1534"/>
    </location>
</feature>
<organism evidence="11 12">
    <name type="scientific">Rhododendron williamsianum</name>
    <dbReference type="NCBI Taxonomy" id="262921"/>
    <lineage>
        <taxon>Eukaryota</taxon>
        <taxon>Viridiplantae</taxon>
        <taxon>Streptophyta</taxon>
        <taxon>Embryophyta</taxon>
        <taxon>Tracheophyta</taxon>
        <taxon>Spermatophyta</taxon>
        <taxon>Magnoliopsida</taxon>
        <taxon>eudicotyledons</taxon>
        <taxon>Gunneridae</taxon>
        <taxon>Pentapetalae</taxon>
        <taxon>asterids</taxon>
        <taxon>Ericales</taxon>
        <taxon>Ericaceae</taxon>
        <taxon>Ericoideae</taxon>
        <taxon>Rhodoreae</taxon>
        <taxon>Rhododendron</taxon>
    </lineage>
</organism>
<keyword evidence="12" id="KW-1185">Reference proteome</keyword>
<dbReference type="GO" id="GO:0016251">
    <property type="term" value="F:RNA polymerase II general transcription initiation factor activity"/>
    <property type="evidence" value="ECO:0007669"/>
    <property type="project" value="TreeGrafter"/>
</dbReference>
<feature type="domain" description="Peptidase M1 membrane alanine aminopeptidase" evidence="8">
    <location>
        <begin position="481"/>
        <end position="590"/>
    </location>
</feature>
<dbReference type="InterPro" id="IPR016024">
    <property type="entry name" value="ARM-type_fold"/>
</dbReference>
<name>A0A6A4MDD6_9ERIC</name>
<dbReference type="GO" id="GO:0000976">
    <property type="term" value="F:transcription cis-regulatory region binding"/>
    <property type="evidence" value="ECO:0007669"/>
    <property type="project" value="TreeGrafter"/>
</dbReference>
<keyword evidence="4" id="KW-0805">Transcription regulation</keyword>
<protein>
    <recommendedName>
        <fullName evidence="3">Transcription initiation factor TFIID subunit 2</fullName>
    </recommendedName>
</protein>
<dbReference type="GO" id="GO:0008237">
    <property type="term" value="F:metallopeptidase activity"/>
    <property type="evidence" value="ECO:0007669"/>
    <property type="project" value="InterPro"/>
</dbReference>
<evidence type="ECO:0000256" key="4">
    <source>
        <dbReference type="ARBA" id="ARBA00023015"/>
    </source>
</evidence>
<feature type="domain" description="Transcription initiation factor TFIID subunit 2 Ig-like" evidence="9">
    <location>
        <begin position="663"/>
        <end position="810"/>
    </location>
</feature>
<dbReference type="Pfam" id="PF25577">
    <property type="entry name" value="TPR_TAF2_C"/>
    <property type="match status" value="1"/>
</dbReference>
<dbReference type="SUPFAM" id="SSF63737">
    <property type="entry name" value="Leukotriene A4 hydrolase N-terminal domain"/>
    <property type="match status" value="1"/>
</dbReference>
<evidence type="ECO:0000256" key="6">
    <source>
        <dbReference type="ARBA" id="ARBA00023242"/>
    </source>
</evidence>
<dbReference type="EMBL" id="QEFC01000053">
    <property type="protein sequence ID" value="KAE9467132.1"/>
    <property type="molecule type" value="Genomic_DNA"/>
</dbReference>
<feature type="domain" description="Transcription initiation factor TFIID subunit 2 TPR repeats" evidence="10">
    <location>
        <begin position="840"/>
        <end position="1157"/>
    </location>
</feature>
<dbReference type="OrthoDB" id="308861at2759"/>
<evidence type="ECO:0000256" key="7">
    <source>
        <dbReference type="SAM" id="MobiDB-lite"/>
    </source>
</evidence>
<comment type="caution">
    <text evidence="11">The sequence shown here is derived from an EMBL/GenBank/DDBJ whole genome shotgun (WGS) entry which is preliminary data.</text>
</comment>
<dbReference type="Pfam" id="PF01433">
    <property type="entry name" value="Peptidase_M1"/>
    <property type="match status" value="1"/>
</dbReference>
<dbReference type="SUPFAM" id="SSF48371">
    <property type="entry name" value="ARM repeat"/>
    <property type="match status" value="1"/>
</dbReference>
<dbReference type="InterPro" id="IPR014782">
    <property type="entry name" value="Peptidase_M1_dom"/>
</dbReference>
<dbReference type="PANTHER" id="PTHR15137:SF9">
    <property type="entry name" value="TRANSCRIPTION INITIATION FACTOR TFIID SUBUNIT 2"/>
    <property type="match status" value="1"/>
</dbReference>
<evidence type="ECO:0000313" key="11">
    <source>
        <dbReference type="EMBL" id="KAE9467132.1"/>
    </source>
</evidence>
<dbReference type="Pfam" id="PF25316">
    <property type="entry name" value="TAF2_3rd"/>
    <property type="match status" value="1"/>
</dbReference>
<dbReference type="InterPro" id="IPR057991">
    <property type="entry name" value="TPR_TAF2_C"/>
</dbReference>
<dbReference type="GO" id="GO:0008270">
    <property type="term" value="F:zinc ion binding"/>
    <property type="evidence" value="ECO:0007669"/>
    <property type="project" value="InterPro"/>
</dbReference>
<dbReference type="Proteomes" id="UP000428333">
    <property type="component" value="Linkage Group LG01"/>
</dbReference>